<dbReference type="Proteomes" id="UP000485058">
    <property type="component" value="Unassembled WGS sequence"/>
</dbReference>
<comment type="caution">
    <text evidence="1">The sequence shown here is derived from an EMBL/GenBank/DDBJ whole genome shotgun (WGS) entry which is preliminary data.</text>
</comment>
<protein>
    <submittedName>
        <fullName evidence="1">Uncharacterized protein</fullName>
    </submittedName>
</protein>
<dbReference type="EMBL" id="BLLF01002597">
    <property type="protein sequence ID" value="GFH24661.1"/>
    <property type="molecule type" value="Genomic_DNA"/>
</dbReference>
<proteinExistence type="predicted"/>
<gene>
    <name evidence="1" type="ORF">HaLaN_22496</name>
</gene>
<sequence>MFALGCNNSRREQLVAALPAQLDAQGWEVHQAGLGEGVAGQGQLAPGPKLHDPASDVIQQRWRESG</sequence>
<dbReference type="AlphaFoldDB" id="A0A699ZQS7"/>
<reference evidence="1 2" key="1">
    <citation type="submission" date="2020-02" db="EMBL/GenBank/DDBJ databases">
        <title>Draft genome sequence of Haematococcus lacustris strain NIES-144.</title>
        <authorList>
            <person name="Morimoto D."/>
            <person name="Nakagawa S."/>
            <person name="Yoshida T."/>
            <person name="Sawayama S."/>
        </authorList>
    </citation>
    <scope>NUCLEOTIDE SEQUENCE [LARGE SCALE GENOMIC DNA]</scope>
    <source>
        <strain evidence="1 2">NIES-144</strain>
    </source>
</reference>
<organism evidence="1 2">
    <name type="scientific">Haematococcus lacustris</name>
    <name type="common">Green alga</name>
    <name type="synonym">Haematococcus pluvialis</name>
    <dbReference type="NCBI Taxonomy" id="44745"/>
    <lineage>
        <taxon>Eukaryota</taxon>
        <taxon>Viridiplantae</taxon>
        <taxon>Chlorophyta</taxon>
        <taxon>core chlorophytes</taxon>
        <taxon>Chlorophyceae</taxon>
        <taxon>CS clade</taxon>
        <taxon>Chlamydomonadales</taxon>
        <taxon>Haematococcaceae</taxon>
        <taxon>Haematococcus</taxon>
    </lineage>
</organism>
<name>A0A699ZQS7_HAELA</name>
<keyword evidence="2" id="KW-1185">Reference proteome</keyword>
<evidence type="ECO:0000313" key="2">
    <source>
        <dbReference type="Proteomes" id="UP000485058"/>
    </source>
</evidence>
<evidence type="ECO:0000313" key="1">
    <source>
        <dbReference type="EMBL" id="GFH24661.1"/>
    </source>
</evidence>
<accession>A0A699ZQS7</accession>